<dbReference type="EMBL" id="QSHO01000022">
    <property type="protein sequence ID" value="RHC13086.1"/>
    <property type="molecule type" value="Genomic_DNA"/>
</dbReference>
<gene>
    <name evidence="5" type="ORF">DW856_17725</name>
    <name evidence="6" type="ORF">DWZ31_07920</name>
    <name evidence="4" type="ORF">GMD50_17990</name>
</gene>
<dbReference type="Gene3D" id="3.90.550.10">
    <property type="entry name" value="Spore Coat Polysaccharide Biosynthesis Protein SpsA, Chain A"/>
    <property type="match status" value="1"/>
</dbReference>
<evidence type="ECO:0000256" key="1">
    <source>
        <dbReference type="ARBA" id="ARBA00022676"/>
    </source>
</evidence>
<dbReference type="GO" id="GO:0016757">
    <property type="term" value="F:glycosyltransferase activity"/>
    <property type="evidence" value="ECO:0007669"/>
    <property type="project" value="UniProtKB-KW"/>
</dbReference>
<keyword evidence="1" id="KW-0328">Glycosyltransferase</keyword>
<dbReference type="InterPro" id="IPR001173">
    <property type="entry name" value="Glyco_trans_2-like"/>
</dbReference>
<dbReference type="PANTHER" id="PTHR22916">
    <property type="entry name" value="GLYCOSYLTRANSFERASE"/>
    <property type="match status" value="1"/>
</dbReference>
<evidence type="ECO:0000313" key="8">
    <source>
        <dbReference type="Proteomes" id="UP000283586"/>
    </source>
</evidence>
<organism evidence="5 7">
    <name type="scientific">Roseburia intestinalis</name>
    <dbReference type="NCBI Taxonomy" id="166486"/>
    <lineage>
        <taxon>Bacteria</taxon>
        <taxon>Bacillati</taxon>
        <taxon>Bacillota</taxon>
        <taxon>Clostridia</taxon>
        <taxon>Lachnospirales</taxon>
        <taxon>Lachnospiraceae</taxon>
        <taxon>Roseburia</taxon>
    </lineage>
</organism>
<dbReference type="RefSeq" id="WP_015559595.1">
    <property type="nucleotide sequence ID" value="NZ_JADNJF010000049.1"/>
</dbReference>
<evidence type="ECO:0000313" key="4">
    <source>
        <dbReference type="EMBL" id="MTR86886.1"/>
    </source>
</evidence>
<sequence length="522" mass="61174">MAKISIIIPVYNVEKYLQQCIDSLLSQTLSDIEIICIDDASQDASGKILNDYAARDDRMKVIHADENMGTLRARIKGITDAAGQYVMFVDSDDYLEVSACEELLKLLTEHPVDVLHFGTVLHANENVSDDLKNWVTNFLTPYEGELEGNLIEKCFVDEKFDFNITNKIWRREVCEEAFANVEQIRLVASEDRYIFFLLMYYAKNYYGIIEKYYNYNLGIGVTGGDILSLDQFEKRCSGAEASELVKRFLEKTGSIEKFRKESKCFADKILWDCVDCWHNKLEKKDEQQGFEILRKYFRPDEITSAVARVYFEQGQDIYNRAKITGHKKIAIYYRYLGYDNMDEKVLECMQYLIQRGNDVILYTDQDRKELTEGTDKYGKELVYLPDAVSANWGDYEARCNAFYKQMLKDKIEVLVYASPTSHICWLDTLLSSLSDIVTVDMQDEVYLNMFGEIREENEKKIEEKTRIVDEKTKVIEEKTIDEKVRIIDELQRENNMLKLQQESPRIMWKYFWRSLKNKLLRS</sequence>
<dbReference type="EMBL" id="WNAJ01000031">
    <property type="protein sequence ID" value="MTR86886.1"/>
    <property type="molecule type" value="Genomic_DNA"/>
</dbReference>
<keyword evidence="2 5" id="KW-0808">Transferase</keyword>
<protein>
    <submittedName>
        <fullName evidence="4 5">Glycosyltransferase</fullName>
    </submittedName>
</protein>
<dbReference type="EMBL" id="QRQN01000007">
    <property type="protein sequence ID" value="RHN09353.1"/>
    <property type="molecule type" value="Genomic_DNA"/>
</dbReference>
<dbReference type="Pfam" id="PF00535">
    <property type="entry name" value="Glycos_transf_2"/>
    <property type="match status" value="1"/>
</dbReference>
<evidence type="ECO:0000259" key="3">
    <source>
        <dbReference type="Pfam" id="PF00535"/>
    </source>
</evidence>
<feature type="domain" description="Glycosyltransferase 2-like" evidence="3">
    <location>
        <begin position="5"/>
        <end position="135"/>
    </location>
</feature>
<evidence type="ECO:0000313" key="5">
    <source>
        <dbReference type="EMBL" id="RHC13086.1"/>
    </source>
</evidence>
<dbReference type="Proteomes" id="UP000283586">
    <property type="component" value="Unassembled WGS sequence"/>
</dbReference>
<evidence type="ECO:0000313" key="6">
    <source>
        <dbReference type="EMBL" id="RHN09353.1"/>
    </source>
</evidence>
<accession>A0A3R6HBU9</accession>
<name>A0A3R6HBU9_9FIRM</name>
<dbReference type="PANTHER" id="PTHR22916:SF51">
    <property type="entry name" value="GLYCOSYLTRANSFERASE EPSH-RELATED"/>
    <property type="match status" value="1"/>
</dbReference>
<dbReference type="CDD" id="cd00761">
    <property type="entry name" value="Glyco_tranf_GTA_type"/>
    <property type="match status" value="1"/>
</dbReference>
<evidence type="ECO:0000313" key="7">
    <source>
        <dbReference type="Proteomes" id="UP000283513"/>
    </source>
</evidence>
<evidence type="ECO:0000256" key="2">
    <source>
        <dbReference type="ARBA" id="ARBA00022679"/>
    </source>
</evidence>
<dbReference type="InterPro" id="IPR029044">
    <property type="entry name" value="Nucleotide-diphossugar_trans"/>
</dbReference>
<dbReference type="Proteomes" id="UP000283513">
    <property type="component" value="Unassembled WGS sequence"/>
</dbReference>
<comment type="caution">
    <text evidence="5">The sequence shown here is derived from an EMBL/GenBank/DDBJ whole genome shotgun (WGS) entry which is preliminary data.</text>
</comment>
<dbReference type="AlphaFoldDB" id="A0A3R6HBU9"/>
<dbReference type="SUPFAM" id="SSF53448">
    <property type="entry name" value="Nucleotide-diphospho-sugar transferases"/>
    <property type="match status" value="1"/>
</dbReference>
<reference evidence="7 8" key="1">
    <citation type="submission" date="2018-08" db="EMBL/GenBank/DDBJ databases">
        <title>A genome reference for cultivated species of the human gut microbiota.</title>
        <authorList>
            <person name="Zou Y."/>
            <person name="Xue W."/>
            <person name="Luo G."/>
        </authorList>
    </citation>
    <scope>NUCLEOTIDE SEQUENCE [LARGE SCALE GENOMIC DNA]</scope>
    <source>
        <strain evidence="6 8">AF31-21AC</strain>
        <strain evidence="5 7">AM37-1AC</strain>
    </source>
</reference>
<proteinExistence type="predicted"/>
<evidence type="ECO:0000313" key="9">
    <source>
        <dbReference type="Proteomes" id="UP000478483"/>
    </source>
</evidence>
<reference evidence="4 9" key="2">
    <citation type="journal article" date="2019" name="Nat. Med.">
        <title>A library of human gut bacterial isolates paired with longitudinal multiomics data enables mechanistic microbiome research.</title>
        <authorList>
            <person name="Poyet M."/>
            <person name="Groussin M."/>
            <person name="Gibbons S.M."/>
            <person name="Avila-Pacheco J."/>
            <person name="Jiang X."/>
            <person name="Kearney S.M."/>
            <person name="Perrotta A.R."/>
            <person name="Berdy B."/>
            <person name="Zhao S."/>
            <person name="Lieberman T.D."/>
            <person name="Swanson P.K."/>
            <person name="Smith M."/>
            <person name="Roesemann S."/>
            <person name="Alexander J.E."/>
            <person name="Rich S.A."/>
            <person name="Livny J."/>
            <person name="Vlamakis H."/>
            <person name="Clish C."/>
            <person name="Bullock K."/>
            <person name="Deik A."/>
            <person name="Scott J."/>
            <person name="Pierce K.A."/>
            <person name="Xavier R.J."/>
            <person name="Alm E.J."/>
        </authorList>
    </citation>
    <scope>NUCLEOTIDE SEQUENCE [LARGE SCALE GENOMIC DNA]</scope>
    <source>
        <strain evidence="4 9">BIOML-A1</strain>
    </source>
</reference>
<dbReference type="Proteomes" id="UP000478483">
    <property type="component" value="Unassembled WGS sequence"/>
</dbReference>